<dbReference type="RefSeq" id="WP_145031372.1">
    <property type="nucleotide sequence ID" value="NZ_CP036271.1"/>
</dbReference>
<reference evidence="1 2" key="1">
    <citation type="submission" date="2019-02" db="EMBL/GenBank/DDBJ databases">
        <title>Deep-cultivation of Planctomycetes and their phenomic and genomic characterization uncovers novel biology.</title>
        <authorList>
            <person name="Wiegand S."/>
            <person name="Jogler M."/>
            <person name="Boedeker C."/>
            <person name="Pinto D."/>
            <person name="Vollmers J."/>
            <person name="Rivas-Marin E."/>
            <person name="Kohn T."/>
            <person name="Peeters S.H."/>
            <person name="Heuer A."/>
            <person name="Rast P."/>
            <person name="Oberbeckmann S."/>
            <person name="Bunk B."/>
            <person name="Jeske O."/>
            <person name="Meyerdierks A."/>
            <person name="Storesund J.E."/>
            <person name="Kallscheuer N."/>
            <person name="Luecker S."/>
            <person name="Lage O.M."/>
            <person name="Pohl T."/>
            <person name="Merkel B.J."/>
            <person name="Hornburger P."/>
            <person name="Mueller R.-W."/>
            <person name="Bruemmer F."/>
            <person name="Labrenz M."/>
            <person name="Spormann A.M."/>
            <person name="Op den Camp H."/>
            <person name="Overmann J."/>
            <person name="Amann R."/>
            <person name="Jetten M.S.M."/>
            <person name="Mascher T."/>
            <person name="Medema M.H."/>
            <person name="Devos D.P."/>
            <person name="Kaster A.-K."/>
            <person name="Ovreas L."/>
            <person name="Rohde M."/>
            <person name="Galperin M.Y."/>
            <person name="Jogler C."/>
        </authorList>
    </citation>
    <scope>NUCLEOTIDE SEQUENCE [LARGE SCALE GENOMIC DNA]</scope>
    <source>
        <strain evidence="1 2">Pan44</strain>
    </source>
</reference>
<proteinExistence type="predicted"/>
<accession>A0A517SHB0</accession>
<dbReference type="InParanoid" id="A0A517SHB0"/>
<organism evidence="1 2">
    <name type="scientific">Caulifigura coniformis</name>
    <dbReference type="NCBI Taxonomy" id="2527983"/>
    <lineage>
        <taxon>Bacteria</taxon>
        <taxon>Pseudomonadati</taxon>
        <taxon>Planctomycetota</taxon>
        <taxon>Planctomycetia</taxon>
        <taxon>Planctomycetales</taxon>
        <taxon>Planctomycetaceae</taxon>
        <taxon>Caulifigura</taxon>
    </lineage>
</organism>
<protein>
    <submittedName>
        <fullName evidence="1">Uncharacterized protein</fullName>
    </submittedName>
</protein>
<sequence>MISDEQLDQFIKERCQPGKSSPAEFADSVATFFGFPGSCHRDSVLWMLKERGLYSPKRSPSDDEAVWLIFRTGKAPNGLAGITGKPL</sequence>
<gene>
    <name evidence="1" type="ORF">Pan44_35540</name>
</gene>
<evidence type="ECO:0000313" key="1">
    <source>
        <dbReference type="EMBL" id="QDT55510.1"/>
    </source>
</evidence>
<dbReference type="KEGG" id="ccos:Pan44_35540"/>
<keyword evidence="2" id="KW-1185">Reference proteome</keyword>
<evidence type="ECO:0000313" key="2">
    <source>
        <dbReference type="Proteomes" id="UP000315700"/>
    </source>
</evidence>
<dbReference type="AlphaFoldDB" id="A0A517SHB0"/>
<dbReference type="Proteomes" id="UP000315700">
    <property type="component" value="Chromosome"/>
</dbReference>
<name>A0A517SHB0_9PLAN</name>
<dbReference type="EMBL" id="CP036271">
    <property type="protein sequence ID" value="QDT55510.1"/>
    <property type="molecule type" value="Genomic_DNA"/>
</dbReference>